<evidence type="ECO:0000256" key="6">
    <source>
        <dbReference type="ARBA" id="ARBA00031828"/>
    </source>
</evidence>
<dbReference type="SUPFAM" id="SSF56784">
    <property type="entry name" value="HAD-like"/>
    <property type="match status" value="1"/>
</dbReference>
<keyword evidence="4 7" id="KW-0378">Hydrolase</keyword>
<accession>A0ABT8R4Z2</accession>
<dbReference type="EC" id="3.1.3.-" evidence="7"/>
<keyword evidence="5 7" id="KW-0119">Carbohydrate metabolism</keyword>
<dbReference type="Pfam" id="PF13242">
    <property type="entry name" value="Hydrolase_like"/>
    <property type="match status" value="1"/>
</dbReference>
<reference evidence="8" key="1">
    <citation type="submission" date="2023-07" db="EMBL/GenBank/DDBJ databases">
        <title>The genome sequence of Rhodocytophaga aerolata KACC 12507.</title>
        <authorList>
            <person name="Zhang X."/>
        </authorList>
    </citation>
    <scope>NUCLEOTIDE SEQUENCE</scope>
    <source>
        <strain evidence="8">KACC 12507</strain>
    </source>
</reference>
<dbReference type="Proteomes" id="UP001168528">
    <property type="component" value="Unassembled WGS sequence"/>
</dbReference>
<comment type="subcellular location">
    <subcellularLocation>
        <location evidence="1 7">Cytoplasm</location>
    </subcellularLocation>
</comment>
<dbReference type="EMBL" id="JAUKPO010000006">
    <property type="protein sequence ID" value="MDO1447167.1"/>
    <property type="molecule type" value="Genomic_DNA"/>
</dbReference>
<evidence type="ECO:0000313" key="8">
    <source>
        <dbReference type="EMBL" id="MDO1447167.1"/>
    </source>
</evidence>
<comment type="similarity">
    <text evidence="7">Belongs to the gmhB family.</text>
</comment>
<evidence type="ECO:0000256" key="7">
    <source>
        <dbReference type="PIRNR" id="PIRNR004682"/>
    </source>
</evidence>
<dbReference type="Gene3D" id="3.40.50.1000">
    <property type="entry name" value="HAD superfamily/HAD-like"/>
    <property type="match status" value="1"/>
</dbReference>
<dbReference type="RefSeq" id="WP_302037969.1">
    <property type="nucleotide sequence ID" value="NZ_JAUKPO010000006.1"/>
</dbReference>
<name>A0ABT8R4Z2_9BACT</name>
<evidence type="ECO:0000256" key="2">
    <source>
        <dbReference type="ARBA" id="ARBA00022490"/>
    </source>
</evidence>
<organism evidence="8 9">
    <name type="scientific">Rhodocytophaga aerolata</name>
    <dbReference type="NCBI Taxonomy" id="455078"/>
    <lineage>
        <taxon>Bacteria</taxon>
        <taxon>Pseudomonadati</taxon>
        <taxon>Bacteroidota</taxon>
        <taxon>Cytophagia</taxon>
        <taxon>Cytophagales</taxon>
        <taxon>Rhodocytophagaceae</taxon>
        <taxon>Rhodocytophaga</taxon>
    </lineage>
</organism>
<keyword evidence="2 7" id="KW-0963">Cytoplasm</keyword>
<dbReference type="PIRSF" id="PIRSF004682">
    <property type="entry name" value="GmhB"/>
    <property type="match status" value="1"/>
</dbReference>
<dbReference type="InterPro" id="IPR004446">
    <property type="entry name" value="Heptose_bisP_phosphatase"/>
</dbReference>
<protein>
    <recommendedName>
        <fullName evidence="6 7">D,D-heptose 1,7-bisphosphate phosphatase</fullName>
        <ecNumber evidence="7">3.1.3.-</ecNumber>
    </recommendedName>
</protein>
<evidence type="ECO:0000256" key="5">
    <source>
        <dbReference type="ARBA" id="ARBA00023277"/>
    </source>
</evidence>
<evidence type="ECO:0000256" key="3">
    <source>
        <dbReference type="ARBA" id="ARBA00022723"/>
    </source>
</evidence>
<dbReference type="InterPro" id="IPR006543">
    <property type="entry name" value="Histidinol-phos"/>
</dbReference>
<keyword evidence="9" id="KW-1185">Reference proteome</keyword>
<gene>
    <name evidence="8" type="ORF">Q0590_12935</name>
</gene>
<dbReference type="InterPro" id="IPR023214">
    <property type="entry name" value="HAD_sf"/>
</dbReference>
<dbReference type="NCBIfam" id="TIGR01656">
    <property type="entry name" value="Histidinol-ppas"/>
    <property type="match status" value="1"/>
</dbReference>
<evidence type="ECO:0000313" key="9">
    <source>
        <dbReference type="Proteomes" id="UP001168528"/>
    </source>
</evidence>
<dbReference type="InterPro" id="IPR006549">
    <property type="entry name" value="HAD-SF_hydro_IIIA"/>
</dbReference>
<evidence type="ECO:0000256" key="1">
    <source>
        <dbReference type="ARBA" id="ARBA00004496"/>
    </source>
</evidence>
<keyword evidence="3" id="KW-0479">Metal-binding</keyword>
<proteinExistence type="inferred from homology"/>
<sequence>MNKCVFLDRDGVLNEEIGGYVYELDQLIIPEGMPEALQLLKKAGYLLVVITNQAGIAKGLYTEKEVMQCHQKIQEACGNVLDAIYYCPYHPSYDSESIARKPDSLMLEKAIARFNIDVAQSWLVGDRERDIEAAQKVAVRGIFVTDGKEKCPAAVYQAKNLYEAASILLKA</sequence>
<dbReference type="PANTHER" id="PTHR42891">
    <property type="entry name" value="D-GLYCERO-BETA-D-MANNO-HEPTOSE-1,7-BISPHOSPHATE 7-PHOSPHATASE"/>
    <property type="match status" value="1"/>
</dbReference>
<dbReference type="InterPro" id="IPR036412">
    <property type="entry name" value="HAD-like_sf"/>
</dbReference>
<dbReference type="CDD" id="cd07503">
    <property type="entry name" value="HAD_HisB-N"/>
    <property type="match status" value="1"/>
</dbReference>
<dbReference type="GO" id="GO:0016787">
    <property type="term" value="F:hydrolase activity"/>
    <property type="evidence" value="ECO:0007669"/>
    <property type="project" value="UniProtKB-KW"/>
</dbReference>
<dbReference type="NCBIfam" id="TIGR01662">
    <property type="entry name" value="HAD-SF-IIIA"/>
    <property type="match status" value="1"/>
</dbReference>
<evidence type="ECO:0000256" key="4">
    <source>
        <dbReference type="ARBA" id="ARBA00022801"/>
    </source>
</evidence>
<dbReference type="PANTHER" id="PTHR42891:SF1">
    <property type="entry name" value="D-GLYCERO-BETA-D-MANNO-HEPTOSE-1,7-BISPHOSPHATE 7-PHOSPHATASE"/>
    <property type="match status" value="1"/>
</dbReference>
<comment type="caution">
    <text evidence="8">The sequence shown here is derived from an EMBL/GenBank/DDBJ whole genome shotgun (WGS) entry which is preliminary data.</text>
</comment>